<name>A0A2W4QCD7_9GAMM</name>
<evidence type="ECO:0000256" key="4">
    <source>
        <dbReference type="ARBA" id="ARBA00023136"/>
    </source>
</evidence>
<keyword evidence="3 5" id="KW-1133">Transmembrane helix</keyword>
<comment type="caution">
    <text evidence="6">The sequence shown here is derived from an EMBL/GenBank/DDBJ whole genome shotgun (WGS) entry which is preliminary data.</text>
</comment>
<evidence type="ECO:0000313" key="7">
    <source>
        <dbReference type="Proteomes" id="UP000249396"/>
    </source>
</evidence>
<sequence length="182" mass="19004">MATPDSNISLEDKLTEAARAERLARAHSLVQNYVLASASIALVPVPLLDLAGITAVQVKLVHSLAKHYDVPFKENIAKSLVAALLSGASSVLLVKGLVSLAKAIPVLGTLAGGSIAISGASVTYAVGEVFIRHFESGGTLLDFDPKQVKGLFQRLLKKDKATEEVVHESVAETPVDSTPAAV</sequence>
<reference evidence="6 7" key="1">
    <citation type="journal article" date="2018" name="Aquat. Microb. Ecol.">
        <title>Gammaproteobacterial methanotrophs dominate.</title>
        <authorList>
            <person name="Rissanen A.J."/>
            <person name="Saarenheimo J."/>
            <person name="Tiirola M."/>
            <person name="Peura S."/>
            <person name="Aalto S.L."/>
            <person name="Karvinen A."/>
            <person name="Nykanen H."/>
        </authorList>
    </citation>
    <scope>NUCLEOTIDE SEQUENCE [LARGE SCALE GENOMIC DNA]</scope>
    <source>
        <strain evidence="6">AMbin10</strain>
    </source>
</reference>
<evidence type="ECO:0000256" key="1">
    <source>
        <dbReference type="ARBA" id="ARBA00004141"/>
    </source>
</evidence>
<evidence type="ECO:0000256" key="2">
    <source>
        <dbReference type="ARBA" id="ARBA00022692"/>
    </source>
</evidence>
<evidence type="ECO:0000256" key="3">
    <source>
        <dbReference type="ARBA" id="ARBA00022989"/>
    </source>
</evidence>
<feature type="transmembrane region" description="Helical" evidence="5">
    <location>
        <begin position="33"/>
        <end position="58"/>
    </location>
</feature>
<feature type="transmembrane region" description="Helical" evidence="5">
    <location>
        <begin position="104"/>
        <end position="126"/>
    </location>
</feature>
<evidence type="ECO:0000313" key="6">
    <source>
        <dbReference type="EMBL" id="PZN69833.1"/>
    </source>
</evidence>
<gene>
    <name evidence="6" type="ORF">DM484_29090</name>
</gene>
<evidence type="ECO:0000256" key="5">
    <source>
        <dbReference type="SAM" id="Phobius"/>
    </source>
</evidence>
<proteinExistence type="predicted"/>
<protein>
    <submittedName>
        <fullName evidence="6">GTPase</fullName>
    </submittedName>
</protein>
<dbReference type="GO" id="GO:0016020">
    <property type="term" value="C:membrane"/>
    <property type="evidence" value="ECO:0007669"/>
    <property type="project" value="UniProtKB-SubCell"/>
</dbReference>
<feature type="transmembrane region" description="Helical" evidence="5">
    <location>
        <begin position="79"/>
        <end position="98"/>
    </location>
</feature>
<dbReference type="Proteomes" id="UP000249396">
    <property type="component" value="Unassembled WGS sequence"/>
</dbReference>
<dbReference type="EMBL" id="QJPH01000569">
    <property type="protein sequence ID" value="PZN69833.1"/>
    <property type="molecule type" value="Genomic_DNA"/>
</dbReference>
<dbReference type="AlphaFoldDB" id="A0A2W4QCD7"/>
<accession>A0A2W4QCD7</accession>
<organism evidence="6 7">
    <name type="scientific">Candidatus Methylumidiphilus alinenensis</name>
    <dbReference type="NCBI Taxonomy" id="2202197"/>
    <lineage>
        <taxon>Bacteria</taxon>
        <taxon>Pseudomonadati</taxon>
        <taxon>Pseudomonadota</taxon>
        <taxon>Gammaproteobacteria</taxon>
        <taxon>Methylococcales</taxon>
        <taxon>Candidatus Methylumidiphilus</taxon>
    </lineage>
</organism>
<keyword evidence="4 5" id="KW-0472">Membrane</keyword>
<comment type="subcellular location">
    <subcellularLocation>
        <location evidence="1">Membrane</location>
        <topology evidence="1">Multi-pass membrane protein</topology>
    </subcellularLocation>
</comment>
<keyword evidence="2 5" id="KW-0812">Transmembrane</keyword>
<dbReference type="InterPro" id="IPR021147">
    <property type="entry name" value="DUF697"/>
</dbReference>
<dbReference type="Pfam" id="PF05128">
    <property type="entry name" value="DUF697"/>
    <property type="match status" value="1"/>
</dbReference>